<dbReference type="Proteomes" id="UP001242480">
    <property type="component" value="Unassembled WGS sequence"/>
</dbReference>
<reference evidence="1 2" key="1">
    <citation type="submission" date="2023-07" db="EMBL/GenBank/DDBJ databases">
        <title>Genomic Encyclopedia of Type Strains, Phase IV (KMG-IV): sequencing the most valuable type-strain genomes for metagenomic binning, comparative biology and taxonomic classification.</title>
        <authorList>
            <person name="Goeker M."/>
        </authorList>
    </citation>
    <scope>NUCLEOTIDE SEQUENCE [LARGE SCALE GENOMIC DNA]</scope>
    <source>
        <strain evidence="1 2">DSM 19619</strain>
    </source>
</reference>
<name>A0ABU0JJR4_9HYPH</name>
<dbReference type="EMBL" id="JAUSVX010000023">
    <property type="protein sequence ID" value="MDQ0474518.1"/>
    <property type="molecule type" value="Genomic_DNA"/>
</dbReference>
<evidence type="ECO:0000313" key="2">
    <source>
        <dbReference type="Proteomes" id="UP001242480"/>
    </source>
</evidence>
<organism evidence="1 2">
    <name type="scientific">Labrys wisconsinensis</name>
    <dbReference type="NCBI Taxonomy" id="425677"/>
    <lineage>
        <taxon>Bacteria</taxon>
        <taxon>Pseudomonadati</taxon>
        <taxon>Pseudomonadota</taxon>
        <taxon>Alphaproteobacteria</taxon>
        <taxon>Hyphomicrobiales</taxon>
        <taxon>Xanthobacteraceae</taxon>
        <taxon>Labrys</taxon>
    </lineage>
</organism>
<accession>A0ABU0JJR4</accession>
<protein>
    <submittedName>
        <fullName evidence="1">Uncharacterized protein</fullName>
    </submittedName>
</protein>
<comment type="caution">
    <text evidence="1">The sequence shown here is derived from an EMBL/GenBank/DDBJ whole genome shotgun (WGS) entry which is preliminary data.</text>
</comment>
<proteinExistence type="predicted"/>
<evidence type="ECO:0000313" key="1">
    <source>
        <dbReference type="EMBL" id="MDQ0474518.1"/>
    </source>
</evidence>
<sequence>MPAGGFFSAVFPHLWDHRLVRPDRPAVLDGDVGPDGPAE</sequence>
<gene>
    <name evidence="1" type="ORF">QO011_007559</name>
</gene>
<keyword evidence="2" id="KW-1185">Reference proteome</keyword>